<name>A0AAW5SE06_MYCNV</name>
<feature type="domain" description="HpcH/HpaI aldolase/citrate lyase" evidence="4">
    <location>
        <begin position="30"/>
        <end position="234"/>
    </location>
</feature>
<comment type="caution">
    <text evidence="6">The sequence shown here is derived from an EMBL/GenBank/DDBJ whole genome shotgun (WGS) entry which is preliminary data.</text>
</comment>
<dbReference type="PANTHER" id="PTHR30502:SF0">
    <property type="entry name" value="PHOSPHOENOLPYRUVATE CARBOXYLASE FAMILY PROTEIN"/>
    <property type="match status" value="1"/>
</dbReference>
<evidence type="ECO:0000256" key="2">
    <source>
        <dbReference type="ARBA" id="ARBA00022723"/>
    </source>
</evidence>
<accession>A0AAW5SE06</accession>
<dbReference type="InterPro" id="IPR040442">
    <property type="entry name" value="Pyrv_kinase-like_dom_sf"/>
</dbReference>
<dbReference type="InterPro" id="IPR050251">
    <property type="entry name" value="HpcH-HpaI_aldolase"/>
</dbReference>
<dbReference type="Gene3D" id="3.20.20.60">
    <property type="entry name" value="Phosphoenolpyruvate-binding domains"/>
    <property type="match status" value="1"/>
</dbReference>
<keyword evidence="2" id="KW-0479">Metal-binding</keyword>
<reference evidence="6" key="3">
    <citation type="journal article" date="2022" name="BMC Genomics">
        <title>Comparative genome analysis of mycobacteria focusing on tRNA and non-coding RNA.</title>
        <authorList>
            <person name="Behra P.R.K."/>
            <person name="Pettersson B.M.F."/>
            <person name="Ramesh M."/>
            <person name="Das S."/>
            <person name="Dasgupta S."/>
            <person name="Kirsebom L.A."/>
        </authorList>
    </citation>
    <scope>NUCLEOTIDE SEQUENCE</scope>
    <source>
        <strain evidence="6">DSM 44203</strain>
    </source>
</reference>
<dbReference type="RefSeq" id="WP_067390672.1">
    <property type="nucleotide sequence ID" value="NZ_BCTA01000036.1"/>
</dbReference>
<organism evidence="6 8">
    <name type="scientific">Mycolicibacterium novocastrense</name>
    <name type="common">Mycobacterium novocastrense</name>
    <dbReference type="NCBI Taxonomy" id="59813"/>
    <lineage>
        <taxon>Bacteria</taxon>
        <taxon>Bacillati</taxon>
        <taxon>Actinomycetota</taxon>
        <taxon>Actinomycetes</taxon>
        <taxon>Mycobacteriales</taxon>
        <taxon>Mycobacteriaceae</taxon>
        <taxon>Mycolicibacterium</taxon>
    </lineage>
</organism>
<evidence type="ECO:0000313" key="6">
    <source>
        <dbReference type="EMBL" id="MCV7022330.1"/>
    </source>
</evidence>
<evidence type="ECO:0000256" key="1">
    <source>
        <dbReference type="ARBA" id="ARBA00005568"/>
    </source>
</evidence>
<dbReference type="InterPro" id="IPR015813">
    <property type="entry name" value="Pyrv/PenolPyrv_kinase-like_dom"/>
</dbReference>
<dbReference type="SUPFAM" id="SSF51621">
    <property type="entry name" value="Phosphoenolpyruvate/pyruvate domain"/>
    <property type="match status" value="1"/>
</dbReference>
<dbReference type="InterPro" id="IPR005000">
    <property type="entry name" value="Aldolase/citrate-lyase_domain"/>
</dbReference>
<dbReference type="Proteomes" id="UP001207528">
    <property type="component" value="Unassembled WGS sequence"/>
</dbReference>
<dbReference type="GO" id="GO:0005737">
    <property type="term" value="C:cytoplasm"/>
    <property type="evidence" value="ECO:0007669"/>
    <property type="project" value="TreeGrafter"/>
</dbReference>
<sequence length="248" mass="25521">MSTGRLQDALAAKERVWGGWVVGPTIIGPEEFAQAGYDYVGFDIQHGYLDDADVALLLRRLEHVPIATAVRLPSTDPAPIGRVLDAGADAVIVAMVESPEQAAAAVAATRYAPAGVRSYGPLRAGLGRDPAEHEARVSVFVMIESAPGLAAADEICAVAGLTGVYVGPADLAISLGHTPAEAWSASVVQDAIARVAVTATSAGLVAGIHAGGAKNGKKMAELGFRMLTLASESQALRFGASEILREAQ</sequence>
<dbReference type="GO" id="GO:0046872">
    <property type="term" value="F:metal ion binding"/>
    <property type="evidence" value="ECO:0007669"/>
    <property type="project" value="UniProtKB-KW"/>
</dbReference>
<dbReference type="AlphaFoldDB" id="A0AAW5SE06"/>
<reference evidence="6" key="2">
    <citation type="submission" date="2020-07" db="EMBL/GenBank/DDBJ databases">
        <authorList>
            <person name="Pettersson B.M.F."/>
            <person name="Behra P.R.K."/>
            <person name="Ramesh M."/>
            <person name="Das S."/>
            <person name="Dasgupta S."/>
            <person name="Kirsebom L.A."/>
        </authorList>
    </citation>
    <scope>NUCLEOTIDE SEQUENCE</scope>
    <source>
        <strain evidence="6">DSM 44203</strain>
    </source>
</reference>
<evidence type="ECO:0000256" key="3">
    <source>
        <dbReference type="ARBA" id="ARBA00023239"/>
    </source>
</evidence>
<comment type="similarity">
    <text evidence="1">Belongs to the HpcH/HpaI aldolase family.</text>
</comment>
<dbReference type="EMBL" id="BCTA01000036">
    <property type="protein sequence ID" value="GAT09987.1"/>
    <property type="molecule type" value="Genomic_DNA"/>
</dbReference>
<evidence type="ECO:0000259" key="4">
    <source>
        <dbReference type="Pfam" id="PF03328"/>
    </source>
</evidence>
<proteinExistence type="inferred from homology"/>
<keyword evidence="7" id="KW-1185">Reference proteome</keyword>
<evidence type="ECO:0000313" key="8">
    <source>
        <dbReference type="Proteomes" id="UP001207528"/>
    </source>
</evidence>
<dbReference type="Pfam" id="PF03328">
    <property type="entry name" value="HpcH_HpaI"/>
    <property type="match status" value="1"/>
</dbReference>
<keyword evidence="3" id="KW-0456">Lyase</keyword>
<dbReference type="GO" id="GO:0016832">
    <property type="term" value="F:aldehyde-lyase activity"/>
    <property type="evidence" value="ECO:0007669"/>
    <property type="project" value="TreeGrafter"/>
</dbReference>
<dbReference type="Proteomes" id="UP000069773">
    <property type="component" value="Unassembled WGS sequence"/>
</dbReference>
<evidence type="ECO:0000313" key="5">
    <source>
        <dbReference type="EMBL" id="GAT09987.1"/>
    </source>
</evidence>
<dbReference type="EMBL" id="JACKTI010000017">
    <property type="protein sequence ID" value="MCV7022330.1"/>
    <property type="molecule type" value="Genomic_DNA"/>
</dbReference>
<evidence type="ECO:0000313" key="7">
    <source>
        <dbReference type="Proteomes" id="UP000069773"/>
    </source>
</evidence>
<reference evidence="5 7" key="1">
    <citation type="journal article" date="2016" name="Genome Announc.">
        <title>Draft Genome Sequences of Five Rapidly Growing Mycobacterium Species, M. thermoresistibile, M. fortuitum subsp. acetamidolyticum, M. canariasense, M. brisbanense, and M. novocastrense.</title>
        <authorList>
            <person name="Katahira K."/>
            <person name="Ogura Y."/>
            <person name="Gotoh Y."/>
            <person name="Hayashi T."/>
        </authorList>
    </citation>
    <scope>NUCLEOTIDE SEQUENCE [LARGE SCALE GENOMIC DNA]</scope>
    <source>
        <strain evidence="5 7">JCM18114</strain>
    </source>
</reference>
<protein>
    <submittedName>
        <fullName evidence="5 6">Aldolase</fullName>
    </submittedName>
</protein>
<gene>
    <name evidence="6" type="ORF">H7I77_03055</name>
    <name evidence="5" type="ORF">RMCN_3120</name>
</gene>
<dbReference type="PANTHER" id="PTHR30502">
    <property type="entry name" value="2-KETO-3-DEOXY-L-RHAMNONATE ALDOLASE"/>
    <property type="match status" value="1"/>
</dbReference>